<name>A0A8J8MFU9_9FIRM</name>
<gene>
    <name evidence="2" type="ORF">HZI73_01330</name>
</gene>
<sequence length="380" mass="42634">MKKFNLFIVAFLLVFSNISHASSAIPTTVSYSKQSGTFLYCNNPEFINEGDLADNGSIIYEELIPPGDAQAIFEHLNCTNQIFKYGVQVYNPNSTTLTVKVKRKGDSTSGWNGAPAWYEFYNDTSIENITIPSGRSKWIYISNSVSHANVVSGVIEFNVNNYAIVNFYAFRNISYAEDGSARYIGFITSSRADWFNPPNYILQNGVYKGEAPNLPILTETFNWSISDSTSGYLPVKYNNKQYDMLQTNTHEQANQPNAFLDDIFEFTVPLKNGGTTYINRSENLANWGVQYRHNIVIKNTGSKTRTVEVGVYTISNGAGKRLVMKTPNGISDAYFNRTGEKVYYTFNVQAGSTITKLVESVMPLPSSEGIWHFVRLKNNT</sequence>
<organism evidence="2 3">
    <name type="scientific">Vallitalea pronyensis</name>
    <dbReference type="NCBI Taxonomy" id="1348613"/>
    <lineage>
        <taxon>Bacteria</taxon>
        <taxon>Bacillati</taxon>
        <taxon>Bacillota</taxon>
        <taxon>Clostridia</taxon>
        <taxon>Lachnospirales</taxon>
        <taxon>Vallitaleaceae</taxon>
        <taxon>Vallitalea</taxon>
    </lineage>
</organism>
<dbReference type="Proteomes" id="UP000683246">
    <property type="component" value="Chromosome"/>
</dbReference>
<protein>
    <submittedName>
        <fullName evidence="2">Uncharacterized protein</fullName>
    </submittedName>
</protein>
<feature type="chain" id="PRO_5039466200" evidence="1">
    <location>
        <begin position="22"/>
        <end position="380"/>
    </location>
</feature>
<dbReference type="AlphaFoldDB" id="A0A8J8MFU9"/>
<keyword evidence="1" id="KW-0732">Signal</keyword>
<evidence type="ECO:0000313" key="3">
    <source>
        <dbReference type="Proteomes" id="UP000683246"/>
    </source>
</evidence>
<reference evidence="2" key="1">
    <citation type="submission" date="2020-07" db="EMBL/GenBank/DDBJ databases">
        <title>Vallitalea pronyensis genome.</title>
        <authorList>
            <person name="Postec A."/>
        </authorList>
    </citation>
    <scope>NUCLEOTIDE SEQUENCE</scope>
    <source>
        <strain evidence="2">FatNI3</strain>
    </source>
</reference>
<feature type="signal peptide" evidence="1">
    <location>
        <begin position="1"/>
        <end position="21"/>
    </location>
</feature>
<evidence type="ECO:0000256" key="1">
    <source>
        <dbReference type="SAM" id="SignalP"/>
    </source>
</evidence>
<dbReference type="KEGG" id="vpy:HZI73_01330"/>
<keyword evidence="3" id="KW-1185">Reference proteome</keyword>
<dbReference type="EMBL" id="CP058649">
    <property type="protein sequence ID" value="QUI21017.1"/>
    <property type="molecule type" value="Genomic_DNA"/>
</dbReference>
<proteinExistence type="predicted"/>
<accession>A0A8J8MFU9</accession>
<dbReference type="RefSeq" id="WP_212696476.1">
    <property type="nucleotide sequence ID" value="NZ_CP058649.1"/>
</dbReference>
<evidence type="ECO:0000313" key="2">
    <source>
        <dbReference type="EMBL" id="QUI21017.1"/>
    </source>
</evidence>